<sequence length="296" mass="32305">MAPSEKTLELVTVMCESMLVGVYAVLTALVIWLLSTKHRTMPTMHKMLFGASIIMFFISVAHLALVMAQLASSKLSKQNAQGRIILSAFQFMIGDLVLIWRVWVVWGRNYWVAAPPLAIMIVAASLTFNLASHKQFTTFFTVAPSALVVANTTICTLLIAGKIWYARYQLRSTGGGVIYAGGAFNGTVVLFIETGALYATVQIISLVLDHVKSEGIHVLLDLEMPLIGILPTLIIVFVHFQLIGATGPKTVPTSRMQFEDSNQVNLDTFTSSMTARGEMDRDAKSSGHSKYGLSTA</sequence>
<feature type="transmembrane region" description="Helical" evidence="2">
    <location>
        <begin position="84"/>
        <end position="103"/>
    </location>
</feature>
<feature type="transmembrane region" description="Helical" evidence="2">
    <location>
        <begin position="177"/>
        <end position="204"/>
    </location>
</feature>
<feature type="compositionally biased region" description="Polar residues" evidence="1">
    <location>
        <begin position="286"/>
        <end position="296"/>
    </location>
</feature>
<proteinExistence type="predicted"/>
<feature type="transmembrane region" description="Helical" evidence="2">
    <location>
        <begin position="110"/>
        <end position="131"/>
    </location>
</feature>
<organism evidence="3 4">
    <name type="scientific">Lyophyllum shimeji</name>
    <name type="common">Hon-shimeji</name>
    <name type="synonym">Tricholoma shimeji</name>
    <dbReference type="NCBI Taxonomy" id="47721"/>
    <lineage>
        <taxon>Eukaryota</taxon>
        <taxon>Fungi</taxon>
        <taxon>Dikarya</taxon>
        <taxon>Basidiomycota</taxon>
        <taxon>Agaricomycotina</taxon>
        <taxon>Agaricomycetes</taxon>
        <taxon>Agaricomycetidae</taxon>
        <taxon>Agaricales</taxon>
        <taxon>Tricholomatineae</taxon>
        <taxon>Lyophyllaceae</taxon>
        <taxon>Lyophyllum</taxon>
    </lineage>
</organism>
<feature type="region of interest" description="Disordered" evidence="1">
    <location>
        <begin position="277"/>
        <end position="296"/>
    </location>
</feature>
<dbReference type="Proteomes" id="UP001063166">
    <property type="component" value="Unassembled WGS sequence"/>
</dbReference>
<keyword evidence="2" id="KW-1133">Transmembrane helix</keyword>
<keyword evidence="2" id="KW-0812">Transmembrane</keyword>
<dbReference type="OrthoDB" id="3250682at2759"/>
<feature type="transmembrane region" description="Helical" evidence="2">
    <location>
        <begin position="47"/>
        <end position="72"/>
    </location>
</feature>
<name>A0A9P3PUC3_LYOSH</name>
<dbReference type="EMBL" id="BRPK01000010">
    <property type="protein sequence ID" value="GLB41477.1"/>
    <property type="molecule type" value="Genomic_DNA"/>
</dbReference>
<keyword evidence="4" id="KW-1185">Reference proteome</keyword>
<keyword evidence="2" id="KW-0472">Membrane</keyword>
<evidence type="ECO:0000313" key="4">
    <source>
        <dbReference type="Proteomes" id="UP001063166"/>
    </source>
</evidence>
<comment type="caution">
    <text evidence="3">The sequence shown here is derived from an EMBL/GenBank/DDBJ whole genome shotgun (WGS) entry which is preliminary data.</text>
</comment>
<gene>
    <name evidence="3" type="ORF">LshimejAT787_1000770</name>
</gene>
<protein>
    <submittedName>
        <fullName evidence="3">Uncharacterized protein</fullName>
    </submittedName>
</protein>
<feature type="transmembrane region" description="Helical" evidence="2">
    <location>
        <begin position="17"/>
        <end position="35"/>
    </location>
</feature>
<feature type="transmembrane region" description="Helical" evidence="2">
    <location>
        <begin position="224"/>
        <end position="246"/>
    </location>
</feature>
<feature type="transmembrane region" description="Helical" evidence="2">
    <location>
        <begin position="143"/>
        <end position="165"/>
    </location>
</feature>
<evidence type="ECO:0000313" key="3">
    <source>
        <dbReference type="EMBL" id="GLB41477.1"/>
    </source>
</evidence>
<dbReference type="AlphaFoldDB" id="A0A9P3PUC3"/>
<evidence type="ECO:0000256" key="2">
    <source>
        <dbReference type="SAM" id="Phobius"/>
    </source>
</evidence>
<accession>A0A9P3PUC3</accession>
<reference evidence="3" key="1">
    <citation type="submission" date="2022-07" db="EMBL/GenBank/DDBJ databases">
        <title>The genome of Lyophyllum shimeji provides insight into the initial evolution of ectomycorrhizal fungal genome.</title>
        <authorList>
            <person name="Kobayashi Y."/>
            <person name="Shibata T."/>
            <person name="Hirakawa H."/>
            <person name="Shigenobu S."/>
            <person name="Nishiyama T."/>
            <person name="Yamada A."/>
            <person name="Hasebe M."/>
            <person name="Kawaguchi M."/>
        </authorList>
    </citation>
    <scope>NUCLEOTIDE SEQUENCE</scope>
    <source>
        <strain evidence="3">AT787</strain>
    </source>
</reference>
<evidence type="ECO:0000256" key="1">
    <source>
        <dbReference type="SAM" id="MobiDB-lite"/>
    </source>
</evidence>